<dbReference type="Gene3D" id="3.10.450.50">
    <property type="match status" value="1"/>
</dbReference>
<dbReference type="InterPro" id="IPR037401">
    <property type="entry name" value="SnoaL-like"/>
</dbReference>
<evidence type="ECO:0000313" key="2">
    <source>
        <dbReference type="EMBL" id="RJF82441.1"/>
    </source>
</evidence>
<sequence>MSILLPQPIAAYFAADSAERASVAACFSETATVKDEGKIHAGRAAIHRWKTEASSQYTYVSEPFAMAQDEDRTIVTSRVTGNFPGSPVDLRYAFTVNGDKIARLEITL</sequence>
<gene>
    <name evidence="2" type="ORF">D3877_17160</name>
</gene>
<protein>
    <submittedName>
        <fullName evidence="2">Nuclear transport factor 2 family protein</fullName>
    </submittedName>
</protein>
<dbReference type="SUPFAM" id="SSF54427">
    <property type="entry name" value="NTF2-like"/>
    <property type="match status" value="1"/>
</dbReference>
<keyword evidence="3" id="KW-1185">Reference proteome</keyword>
<dbReference type="EMBL" id="QYUL01000002">
    <property type="protein sequence ID" value="RJF82441.1"/>
    <property type="molecule type" value="Genomic_DNA"/>
</dbReference>
<proteinExistence type="predicted"/>
<dbReference type="InterPro" id="IPR032710">
    <property type="entry name" value="NTF2-like_dom_sf"/>
</dbReference>
<dbReference type="AlphaFoldDB" id="A0A418VZ57"/>
<name>A0A418VZ57_9PROT</name>
<dbReference type="RefSeq" id="WP_119832517.1">
    <property type="nucleotide sequence ID" value="NZ_QYUL01000002.1"/>
</dbReference>
<evidence type="ECO:0000259" key="1">
    <source>
        <dbReference type="Pfam" id="PF12680"/>
    </source>
</evidence>
<dbReference type="OrthoDB" id="8684708at2"/>
<dbReference type="Pfam" id="PF12680">
    <property type="entry name" value="SnoaL_2"/>
    <property type="match status" value="1"/>
</dbReference>
<reference evidence="2 3" key="1">
    <citation type="submission" date="2018-09" db="EMBL/GenBank/DDBJ databases">
        <authorList>
            <person name="Zhu H."/>
        </authorList>
    </citation>
    <scope>NUCLEOTIDE SEQUENCE [LARGE SCALE GENOMIC DNA]</scope>
    <source>
        <strain evidence="2 3">K2W22B-5</strain>
    </source>
</reference>
<accession>A0A418VZ57</accession>
<evidence type="ECO:0000313" key="3">
    <source>
        <dbReference type="Proteomes" id="UP000283458"/>
    </source>
</evidence>
<feature type="domain" description="SnoaL-like" evidence="1">
    <location>
        <begin position="17"/>
        <end position="103"/>
    </location>
</feature>
<comment type="caution">
    <text evidence="2">The sequence shown here is derived from an EMBL/GenBank/DDBJ whole genome shotgun (WGS) entry which is preliminary data.</text>
</comment>
<organism evidence="2 3">
    <name type="scientific">Azospirillum cavernae</name>
    <dbReference type="NCBI Taxonomy" id="2320860"/>
    <lineage>
        <taxon>Bacteria</taxon>
        <taxon>Pseudomonadati</taxon>
        <taxon>Pseudomonadota</taxon>
        <taxon>Alphaproteobacteria</taxon>
        <taxon>Rhodospirillales</taxon>
        <taxon>Azospirillaceae</taxon>
        <taxon>Azospirillum</taxon>
    </lineage>
</organism>
<dbReference type="Proteomes" id="UP000283458">
    <property type="component" value="Unassembled WGS sequence"/>
</dbReference>